<dbReference type="Proteomes" id="UP000580250">
    <property type="component" value="Unassembled WGS sequence"/>
</dbReference>
<dbReference type="GO" id="GO:0008270">
    <property type="term" value="F:zinc ion binding"/>
    <property type="evidence" value="ECO:0007669"/>
    <property type="project" value="UniProtKB-KW"/>
</dbReference>
<proteinExistence type="predicted"/>
<sequence length="240" mass="28561">MFTASRKFSIEYLLNNNNNNLKNNFCGQKICPQKICGQKNFCGQKISNNNFQYFNNKQQQQQQNNFKKLSKLQKKRVLCQKCSKTFCDKGALKIHNSAVHLKEMHKNRHSSNPNPKLHCGNIPLLNNPKMCCSILQKNNYLDKQQQLHKVNLMKNDTTSRRHLSSTNNISKISKNNYFQKFNELQQQQQQHLNFIRKPNLIDNYFIREQQQKQQQQLINIKTLFLFPQTFTMFRKNQNFV</sequence>
<organism evidence="3 4">
    <name type="scientific">Meloidogyne enterolobii</name>
    <name type="common">Root-knot nematode worm</name>
    <name type="synonym">Meloidogyne mayaguensis</name>
    <dbReference type="NCBI Taxonomy" id="390850"/>
    <lineage>
        <taxon>Eukaryota</taxon>
        <taxon>Metazoa</taxon>
        <taxon>Ecdysozoa</taxon>
        <taxon>Nematoda</taxon>
        <taxon>Chromadorea</taxon>
        <taxon>Rhabditida</taxon>
        <taxon>Tylenchina</taxon>
        <taxon>Tylenchomorpha</taxon>
        <taxon>Tylenchoidea</taxon>
        <taxon>Meloidogynidae</taxon>
        <taxon>Meloidogyninae</taxon>
        <taxon>Meloidogyne</taxon>
    </lineage>
</organism>
<dbReference type="PROSITE" id="PS50157">
    <property type="entry name" value="ZINC_FINGER_C2H2_2"/>
    <property type="match status" value="1"/>
</dbReference>
<gene>
    <name evidence="3" type="ORF">MENT_LOCUS12140</name>
</gene>
<dbReference type="GO" id="GO:0006355">
    <property type="term" value="P:regulation of DNA-templated transcription"/>
    <property type="evidence" value="ECO:0007669"/>
    <property type="project" value="TreeGrafter"/>
</dbReference>
<keyword evidence="1" id="KW-0479">Metal-binding</keyword>
<dbReference type="AlphaFoldDB" id="A0A6V7UEU8"/>
<accession>A0A6V7UEU8</accession>
<evidence type="ECO:0000259" key="2">
    <source>
        <dbReference type="PROSITE" id="PS50157"/>
    </source>
</evidence>
<dbReference type="InterPro" id="IPR040436">
    <property type="entry name" value="Disconnected-like"/>
</dbReference>
<reference evidence="3 4" key="1">
    <citation type="submission" date="2020-08" db="EMBL/GenBank/DDBJ databases">
        <authorList>
            <person name="Koutsovoulos G."/>
            <person name="Danchin GJ E."/>
        </authorList>
    </citation>
    <scope>NUCLEOTIDE SEQUENCE [LARGE SCALE GENOMIC DNA]</scope>
</reference>
<keyword evidence="1" id="KW-0863">Zinc-finger</keyword>
<comment type="caution">
    <text evidence="3">The sequence shown here is derived from an EMBL/GenBank/DDBJ whole genome shotgun (WGS) entry which is preliminary data.</text>
</comment>
<evidence type="ECO:0000313" key="4">
    <source>
        <dbReference type="Proteomes" id="UP000580250"/>
    </source>
</evidence>
<dbReference type="PANTHER" id="PTHR15021:SF0">
    <property type="entry name" value="DISCO-RELATED, ISOFORM A-RELATED"/>
    <property type="match status" value="1"/>
</dbReference>
<dbReference type="OrthoDB" id="10070972at2759"/>
<evidence type="ECO:0000313" key="3">
    <source>
        <dbReference type="EMBL" id="CAD2156149.1"/>
    </source>
</evidence>
<dbReference type="GO" id="GO:0005634">
    <property type="term" value="C:nucleus"/>
    <property type="evidence" value="ECO:0007669"/>
    <property type="project" value="TreeGrafter"/>
</dbReference>
<protein>
    <recommendedName>
        <fullName evidence="2">C2H2-type domain-containing protein</fullName>
    </recommendedName>
</protein>
<dbReference type="PROSITE" id="PS00028">
    <property type="entry name" value="ZINC_FINGER_C2H2_1"/>
    <property type="match status" value="1"/>
</dbReference>
<name>A0A6V7UEU8_MELEN</name>
<evidence type="ECO:0000256" key="1">
    <source>
        <dbReference type="PROSITE-ProRule" id="PRU00042"/>
    </source>
</evidence>
<keyword evidence="1" id="KW-0862">Zinc</keyword>
<dbReference type="EMBL" id="CAJEWN010000061">
    <property type="protein sequence ID" value="CAD2156149.1"/>
    <property type="molecule type" value="Genomic_DNA"/>
</dbReference>
<dbReference type="InterPro" id="IPR013087">
    <property type="entry name" value="Znf_C2H2_type"/>
</dbReference>
<dbReference type="PANTHER" id="PTHR15021">
    <property type="entry name" value="DISCONNECTED-RELATED"/>
    <property type="match status" value="1"/>
</dbReference>
<feature type="domain" description="C2H2-type" evidence="2">
    <location>
        <begin position="77"/>
        <end position="105"/>
    </location>
</feature>